<keyword evidence="2" id="KW-1185">Reference proteome</keyword>
<reference evidence="1 2" key="1">
    <citation type="submission" date="2017-01" db="EMBL/GenBank/DDBJ databases">
        <title>Genome sequence of Rhodoferax antarcticus ANT.BR, a psychrophilic purple nonsulfur bacterium from an Antarctic microbial mat.</title>
        <authorList>
            <person name="Baker J."/>
            <person name="Riester C."/>
            <person name="Skinner B."/>
            <person name="Newell A."/>
            <person name="Swingley W."/>
            <person name="Madigan M."/>
            <person name="Jung D."/>
            <person name="Asao M."/>
            <person name="Chen M."/>
            <person name="Loughlin P."/>
            <person name="Pan H."/>
            <person name="Lin S."/>
            <person name="Li N."/>
            <person name="Shaw J."/>
            <person name="Prado M."/>
            <person name="Sherman C."/>
            <person name="Li X."/>
            <person name="Tang J."/>
            <person name="Blankenship R."/>
            <person name="Zhao T."/>
            <person name="Touchman J."/>
            <person name="Sattley M."/>
        </authorList>
    </citation>
    <scope>NUCLEOTIDE SEQUENCE [LARGE SCALE GENOMIC DNA]</scope>
    <source>
        <strain evidence="1 2">ANT.BR</strain>
    </source>
</reference>
<keyword evidence="1" id="KW-0378">Hydrolase</keyword>
<dbReference type="GO" id="GO:0004519">
    <property type="term" value="F:endonuclease activity"/>
    <property type="evidence" value="ECO:0007669"/>
    <property type="project" value="UniProtKB-KW"/>
</dbReference>
<name>A0A1Q8YG85_9BURK</name>
<comment type="caution">
    <text evidence="1">The sequence shown here is derived from an EMBL/GenBank/DDBJ whole genome shotgun (WGS) entry which is preliminary data.</text>
</comment>
<evidence type="ECO:0000313" key="1">
    <source>
        <dbReference type="EMBL" id="OLP07015.1"/>
    </source>
</evidence>
<protein>
    <submittedName>
        <fullName evidence="1">HNH endonuclease</fullName>
    </submittedName>
</protein>
<accession>A0A1Q8YG85</accession>
<sequence>MAIPKVKQHAIARGARAKLRAYFLAHLGLVLGSDELRLVAGNISEWARRIRELRSEEGYLILTHNDRADLKPGEYLLETAKP</sequence>
<keyword evidence="1" id="KW-0255">Endonuclease</keyword>
<proteinExistence type="predicted"/>
<dbReference type="AlphaFoldDB" id="A0A1Q8YG85"/>
<dbReference type="EMBL" id="MSYM01000011">
    <property type="protein sequence ID" value="OLP07015.1"/>
    <property type="molecule type" value="Genomic_DNA"/>
</dbReference>
<dbReference type="Proteomes" id="UP000185911">
    <property type="component" value="Unassembled WGS sequence"/>
</dbReference>
<dbReference type="RefSeq" id="WP_198930613.1">
    <property type="nucleotide sequence ID" value="NZ_MSYM01000011.1"/>
</dbReference>
<keyword evidence="1" id="KW-0540">Nuclease</keyword>
<evidence type="ECO:0000313" key="2">
    <source>
        <dbReference type="Proteomes" id="UP000185911"/>
    </source>
</evidence>
<gene>
    <name evidence="1" type="ORF">BLL52_1766</name>
</gene>
<organism evidence="1 2">
    <name type="scientific">Rhodoferax antarcticus ANT.BR</name>
    <dbReference type="NCBI Taxonomy" id="1111071"/>
    <lineage>
        <taxon>Bacteria</taxon>
        <taxon>Pseudomonadati</taxon>
        <taxon>Pseudomonadota</taxon>
        <taxon>Betaproteobacteria</taxon>
        <taxon>Burkholderiales</taxon>
        <taxon>Comamonadaceae</taxon>
        <taxon>Rhodoferax</taxon>
    </lineage>
</organism>